<keyword evidence="14" id="KW-1185">Reference proteome</keyword>
<feature type="signal peptide" evidence="10">
    <location>
        <begin position="1"/>
        <end position="21"/>
    </location>
</feature>
<dbReference type="InterPro" id="IPR037066">
    <property type="entry name" value="Plug_dom_sf"/>
</dbReference>
<name>A0ABV2T6Y6_9BACT</name>
<evidence type="ECO:0000256" key="10">
    <source>
        <dbReference type="SAM" id="SignalP"/>
    </source>
</evidence>
<keyword evidence="5 9" id="KW-0798">TonB box</keyword>
<keyword evidence="7 8" id="KW-0998">Cell outer membrane</keyword>
<dbReference type="InterPro" id="IPR023997">
    <property type="entry name" value="TonB-dep_OMP_SusC/RagA_CS"/>
</dbReference>
<evidence type="ECO:0000256" key="6">
    <source>
        <dbReference type="ARBA" id="ARBA00023136"/>
    </source>
</evidence>
<keyword evidence="6 8" id="KW-0472">Membrane</keyword>
<dbReference type="PROSITE" id="PS52016">
    <property type="entry name" value="TONB_DEPENDENT_REC_3"/>
    <property type="match status" value="1"/>
</dbReference>
<feature type="domain" description="TonB-dependent receptor-like beta-barrel" evidence="11">
    <location>
        <begin position="359"/>
        <end position="852"/>
    </location>
</feature>
<dbReference type="SUPFAM" id="SSF56935">
    <property type="entry name" value="Porins"/>
    <property type="match status" value="1"/>
</dbReference>
<evidence type="ECO:0000256" key="8">
    <source>
        <dbReference type="PROSITE-ProRule" id="PRU01360"/>
    </source>
</evidence>
<evidence type="ECO:0000256" key="5">
    <source>
        <dbReference type="ARBA" id="ARBA00023077"/>
    </source>
</evidence>
<reference evidence="13 14" key="1">
    <citation type="submission" date="2024-06" db="EMBL/GenBank/DDBJ databases">
        <title>Chitinophaga defluvii sp. nov., isolated from municipal sewage.</title>
        <authorList>
            <person name="Zhang L."/>
        </authorList>
    </citation>
    <scope>NUCLEOTIDE SEQUENCE [LARGE SCALE GENOMIC DNA]</scope>
    <source>
        <strain evidence="13 14">H8</strain>
    </source>
</reference>
<dbReference type="EMBL" id="JBEXAC010000002">
    <property type="protein sequence ID" value="MET6998777.1"/>
    <property type="molecule type" value="Genomic_DNA"/>
</dbReference>
<comment type="similarity">
    <text evidence="8 9">Belongs to the TonB-dependent receptor family.</text>
</comment>
<feature type="domain" description="TonB-dependent receptor plug" evidence="12">
    <location>
        <begin position="119"/>
        <end position="226"/>
    </location>
</feature>
<evidence type="ECO:0000256" key="3">
    <source>
        <dbReference type="ARBA" id="ARBA00022452"/>
    </source>
</evidence>
<dbReference type="InterPro" id="IPR023996">
    <property type="entry name" value="TonB-dep_OMP_SusC/RagA"/>
</dbReference>
<dbReference type="Gene3D" id="2.170.130.10">
    <property type="entry name" value="TonB-dependent receptor, plug domain"/>
    <property type="match status" value="1"/>
</dbReference>
<dbReference type="Pfam" id="PF13715">
    <property type="entry name" value="CarbopepD_reg_2"/>
    <property type="match status" value="1"/>
</dbReference>
<keyword evidence="2 8" id="KW-0813">Transport</keyword>
<dbReference type="Pfam" id="PF07715">
    <property type="entry name" value="Plug"/>
    <property type="match status" value="1"/>
</dbReference>
<dbReference type="InterPro" id="IPR012910">
    <property type="entry name" value="Plug_dom"/>
</dbReference>
<dbReference type="InterPro" id="IPR000531">
    <property type="entry name" value="Beta-barrel_TonB"/>
</dbReference>
<dbReference type="InterPro" id="IPR036942">
    <property type="entry name" value="Beta-barrel_TonB_sf"/>
</dbReference>
<evidence type="ECO:0000256" key="9">
    <source>
        <dbReference type="RuleBase" id="RU003357"/>
    </source>
</evidence>
<organism evidence="13 14">
    <name type="scientific">Chitinophaga defluvii</name>
    <dbReference type="NCBI Taxonomy" id="3163343"/>
    <lineage>
        <taxon>Bacteria</taxon>
        <taxon>Pseudomonadati</taxon>
        <taxon>Bacteroidota</taxon>
        <taxon>Chitinophagia</taxon>
        <taxon>Chitinophagales</taxon>
        <taxon>Chitinophagaceae</taxon>
        <taxon>Chitinophaga</taxon>
    </lineage>
</organism>
<gene>
    <name evidence="13" type="ORF">ABR189_15445</name>
</gene>
<dbReference type="InterPro" id="IPR039426">
    <property type="entry name" value="TonB-dep_rcpt-like"/>
</dbReference>
<dbReference type="Proteomes" id="UP001549749">
    <property type="component" value="Unassembled WGS sequence"/>
</dbReference>
<dbReference type="RefSeq" id="WP_354661417.1">
    <property type="nucleotide sequence ID" value="NZ_JBEXAC010000002.1"/>
</dbReference>
<protein>
    <submittedName>
        <fullName evidence="13">TonB-dependent receptor</fullName>
    </submittedName>
</protein>
<keyword evidence="4 8" id="KW-0812">Transmembrane</keyword>
<dbReference type="NCBIfam" id="TIGR04057">
    <property type="entry name" value="SusC_RagA_signa"/>
    <property type="match status" value="1"/>
</dbReference>
<dbReference type="Pfam" id="PF00593">
    <property type="entry name" value="TonB_dep_Rec_b-barrel"/>
    <property type="match status" value="1"/>
</dbReference>
<dbReference type="SUPFAM" id="SSF49464">
    <property type="entry name" value="Carboxypeptidase regulatory domain-like"/>
    <property type="match status" value="1"/>
</dbReference>
<feature type="chain" id="PRO_5047065281" evidence="10">
    <location>
        <begin position="22"/>
        <end position="993"/>
    </location>
</feature>
<evidence type="ECO:0000259" key="11">
    <source>
        <dbReference type="Pfam" id="PF00593"/>
    </source>
</evidence>
<evidence type="ECO:0000259" key="12">
    <source>
        <dbReference type="Pfam" id="PF07715"/>
    </source>
</evidence>
<dbReference type="Gene3D" id="2.40.170.20">
    <property type="entry name" value="TonB-dependent receptor, beta-barrel domain"/>
    <property type="match status" value="1"/>
</dbReference>
<dbReference type="Gene3D" id="2.60.40.1120">
    <property type="entry name" value="Carboxypeptidase-like, regulatory domain"/>
    <property type="match status" value="1"/>
</dbReference>
<evidence type="ECO:0000256" key="1">
    <source>
        <dbReference type="ARBA" id="ARBA00004571"/>
    </source>
</evidence>
<proteinExistence type="inferred from homology"/>
<dbReference type="InterPro" id="IPR008969">
    <property type="entry name" value="CarboxyPept-like_regulatory"/>
</dbReference>
<keyword evidence="3 8" id="KW-1134">Transmembrane beta strand</keyword>
<evidence type="ECO:0000313" key="13">
    <source>
        <dbReference type="EMBL" id="MET6998777.1"/>
    </source>
</evidence>
<dbReference type="NCBIfam" id="TIGR04056">
    <property type="entry name" value="OMP_RagA_SusC"/>
    <property type="match status" value="1"/>
</dbReference>
<evidence type="ECO:0000256" key="4">
    <source>
        <dbReference type="ARBA" id="ARBA00022692"/>
    </source>
</evidence>
<comment type="subcellular location">
    <subcellularLocation>
        <location evidence="1 8">Cell outer membrane</location>
        <topology evidence="1 8">Multi-pass membrane protein</topology>
    </subcellularLocation>
</comment>
<keyword evidence="13" id="KW-0675">Receptor</keyword>
<comment type="caution">
    <text evidence="13">The sequence shown here is derived from an EMBL/GenBank/DDBJ whole genome shotgun (WGS) entry which is preliminary data.</text>
</comment>
<evidence type="ECO:0000256" key="2">
    <source>
        <dbReference type="ARBA" id="ARBA00022448"/>
    </source>
</evidence>
<evidence type="ECO:0000256" key="7">
    <source>
        <dbReference type="ARBA" id="ARBA00023237"/>
    </source>
</evidence>
<accession>A0ABV2T6Y6</accession>
<keyword evidence="10" id="KW-0732">Signal</keyword>
<sequence>MKNRGILCNFAWCFIVFLSFAQLSFAQGKVVTGTVTDGSNNDVLPGVTVQIKGTASGTVTGPDGTYKLTVPATATSLVFSFIGYDSQEIVIGSQTVINASLKGGKALEEVVVVGYGTQKKKDLTGAISSVSAKDFNKGVMQTPEQLLQGKVAGLTVTRQGGDPNRRSNVQLRGPSTLAGNTEPFYVIDGVPGASIDLVAPDDIVSIDVMKDAASTAIYGTRAANGVIMVTTKGGKAGQSTLSYSGYVAVESIAKRVKVATGDELRAYLNSQGKKLDVADDDGANTDWQKEITRLGVSHNHNISFGGGNEQTKYQASVNYFKNNGIVKNSSIERILGRLRADHSAFNDKLRLSFSVSNSIINNHYIDYAIFYQAVRFLPTVNVYKPDGTYKENLSRYDYYNPLALINQIVDERKQNILLANGRASLDLLPGLTYDVSLSYQKDNTTSGLFQERNSAFGMGNNGYARRTAYANTTKILETYFNYSKTFGEVHDLKLLAGYSYQQDDIDDGFQAQSMNFLTDDLGYYGILNGNPSGAYNYLNGSKPFKDGKLISFYGRFNYAFKNKYLLQGTLRRDGSSRFGANNKWANFPAISGAWRVSEEGFMKGQRLFDDLKLRVGYGVSGYQAVDPYQSLARYGVKGAAFVNGTWINTYAYTQNPNKDLQWEKTSVFNIGIDFSIIKGRINGTVEWYDKKTTDMLDKYNVPVPPYPVPELFANVGAMNNKGIEVSLGIDVLKDRPFTWTANLNFAANKNKITSLSNEQLKKEFEYVGNPGGQGLSDIPVAIIKPGLPLGTFFTYEYAGKDKDGIAIYNNANGQQVKAKDLRREDFKVVGYALPDFTYGWNNNFQYKQLDLNLFFRGVYGNKIFNALATNLDRLSEATSVNVSKKALEEGITKNDPPLYSSYYVEDGSFLRLANATIGYTFNQKIKAIKSARIYFTAQNLFTITKFTGVDPEVDLGGKSPGIAGLGQGDTPDKRNSAIYPSTRSFSLGVNVNF</sequence>
<evidence type="ECO:0000313" key="14">
    <source>
        <dbReference type="Proteomes" id="UP001549749"/>
    </source>
</evidence>